<dbReference type="KEGG" id="nnv:QNH39_01035"/>
<protein>
    <submittedName>
        <fullName evidence="1">Uncharacterized protein</fullName>
    </submittedName>
</protein>
<keyword evidence="2" id="KW-1185">Reference proteome</keyword>
<gene>
    <name evidence="1" type="ORF">QNH39_01035</name>
</gene>
<organism evidence="1 2">
    <name type="scientific">Neobacillus novalis</name>
    <dbReference type="NCBI Taxonomy" id="220687"/>
    <lineage>
        <taxon>Bacteria</taxon>
        <taxon>Bacillati</taxon>
        <taxon>Bacillota</taxon>
        <taxon>Bacilli</taxon>
        <taxon>Bacillales</taxon>
        <taxon>Bacillaceae</taxon>
        <taxon>Neobacillus</taxon>
    </lineage>
</organism>
<evidence type="ECO:0000313" key="1">
    <source>
        <dbReference type="EMBL" id="WHY86512.1"/>
    </source>
</evidence>
<sequence>MFGGYLPAVCARPKISSLKHEGNFVDKEKKMRIIIVMFQKGIDRYLTKKQR</sequence>
<dbReference type="AlphaFoldDB" id="A0AA95MM27"/>
<accession>A0AA95MM27</accession>
<evidence type="ECO:0000313" key="2">
    <source>
        <dbReference type="Proteomes" id="UP001178288"/>
    </source>
</evidence>
<proteinExistence type="predicted"/>
<name>A0AA95MM27_9BACI</name>
<dbReference type="Proteomes" id="UP001178288">
    <property type="component" value="Chromosome"/>
</dbReference>
<reference evidence="1" key="1">
    <citation type="submission" date="2023-05" db="EMBL/GenBank/DDBJ databases">
        <title>Comparative genomics of Bacillaceae isolates and their secondary metabolite potential.</title>
        <authorList>
            <person name="Song L."/>
            <person name="Nielsen L.J."/>
            <person name="Mohite O."/>
            <person name="Xu X."/>
            <person name="Weber T."/>
            <person name="Kovacs A.T."/>
        </authorList>
    </citation>
    <scope>NUCLEOTIDE SEQUENCE</scope>
    <source>
        <strain evidence="1">XLM17</strain>
    </source>
</reference>
<dbReference type="EMBL" id="CP126114">
    <property type="protein sequence ID" value="WHY86512.1"/>
    <property type="molecule type" value="Genomic_DNA"/>
</dbReference>
<dbReference type="RefSeq" id="WP_156482359.1">
    <property type="nucleotide sequence ID" value="NZ_CP126114.1"/>
</dbReference>